<dbReference type="EMBL" id="MU277276">
    <property type="protein sequence ID" value="KAI0055887.1"/>
    <property type="molecule type" value="Genomic_DNA"/>
</dbReference>
<organism evidence="1 2">
    <name type="scientific">Artomyces pyxidatus</name>
    <dbReference type="NCBI Taxonomy" id="48021"/>
    <lineage>
        <taxon>Eukaryota</taxon>
        <taxon>Fungi</taxon>
        <taxon>Dikarya</taxon>
        <taxon>Basidiomycota</taxon>
        <taxon>Agaricomycotina</taxon>
        <taxon>Agaricomycetes</taxon>
        <taxon>Russulales</taxon>
        <taxon>Auriscalpiaceae</taxon>
        <taxon>Artomyces</taxon>
    </lineage>
</organism>
<keyword evidence="2" id="KW-1185">Reference proteome</keyword>
<name>A0ACB8SI31_9AGAM</name>
<reference evidence="1" key="2">
    <citation type="journal article" date="2022" name="New Phytol.">
        <title>Evolutionary transition to the ectomycorrhizal habit in the genomes of a hyperdiverse lineage of mushroom-forming fungi.</title>
        <authorList>
            <person name="Looney B."/>
            <person name="Miyauchi S."/>
            <person name="Morin E."/>
            <person name="Drula E."/>
            <person name="Courty P.E."/>
            <person name="Kohler A."/>
            <person name="Kuo A."/>
            <person name="LaButti K."/>
            <person name="Pangilinan J."/>
            <person name="Lipzen A."/>
            <person name="Riley R."/>
            <person name="Andreopoulos W."/>
            <person name="He G."/>
            <person name="Johnson J."/>
            <person name="Nolan M."/>
            <person name="Tritt A."/>
            <person name="Barry K.W."/>
            <person name="Grigoriev I.V."/>
            <person name="Nagy L.G."/>
            <person name="Hibbett D."/>
            <person name="Henrissat B."/>
            <person name="Matheny P.B."/>
            <person name="Labbe J."/>
            <person name="Martin F.M."/>
        </authorList>
    </citation>
    <scope>NUCLEOTIDE SEQUENCE</scope>
    <source>
        <strain evidence="1">HHB10654</strain>
    </source>
</reference>
<evidence type="ECO:0000313" key="1">
    <source>
        <dbReference type="EMBL" id="KAI0055887.1"/>
    </source>
</evidence>
<sequence>MQNNGLKRTIIKSPDLWLSDGNIIVRALTGKSEILYRVHKSVLSMHSNFFEATFGEQGSDSALDTGSDHFEGVPILDMPGDDANDIRQFLMALYIPQFSPKHREIGWDDSQFDFPGQYAGTLRLSTKYIVPDLRKMIVQKFHARWPCLLEQWDLEEGDLASLQEANTDSWPSKFDIYPDPARTIRLAVDHDIPEVLPVAFYDLARLFEHYDSTGTARSADLGLLTADDLRRLARGRGALRREFASMIENPFRCSVPPNCAREVEVADLEEDPWAWACKAGLLRWWKSAFVDRFFDASADPVAWLAQAIKDSDMLFVEVCPECGVYMKDLICRRREQLWLDLPTFFDVTVSPEWGLDNHPYY</sequence>
<comment type="caution">
    <text evidence="1">The sequence shown here is derived from an EMBL/GenBank/DDBJ whole genome shotgun (WGS) entry which is preliminary data.</text>
</comment>
<protein>
    <submittedName>
        <fullName evidence="1">Uncharacterized protein</fullName>
    </submittedName>
</protein>
<accession>A0ACB8SI31</accession>
<reference evidence="1" key="1">
    <citation type="submission" date="2021-03" db="EMBL/GenBank/DDBJ databases">
        <authorList>
            <consortium name="DOE Joint Genome Institute"/>
            <person name="Ahrendt S."/>
            <person name="Looney B.P."/>
            <person name="Miyauchi S."/>
            <person name="Morin E."/>
            <person name="Drula E."/>
            <person name="Courty P.E."/>
            <person name="Chicoki N."/>
            <person name="Fauchery L."/>
            <person name="Kohler A."/>
            <person name="Kuo A."/>
            <person name="Labutti K."/>
            <person name="Pangilinan J."/>
            <person name="Lipzen A."/>
            <person name="Riley R."/>
            <person name="Andreopoulos W."/>
            <person name="He G."/>
            <person name="Johnson J."/>
            <person name="Barry K.W."/>
            <person name="Grigoriev I.V."/>
            <person name="Nagy L."/>
            <person name="Hibbett D."/>
            <person name="Henrissat B."/>
            <person name="Matheny P.B."/>
            <person name="Labbe J."/>
            <person name="Martin F."/>
        </authorList>
    </citation>
    <scope>NUCLEOTIDE SEQUENCE</scope>
    <source>
        <strain evidence="1">HHB10654</strain>
    </source>
</reference>
<gene>
    <name evidence="1" type="ORF">BV25DRAFT_1842665</name>
</gene>
<proteinExistence type="predicted"/>
<dbReference type="Proteomes" id="UP000814140">
    <property type="component" value="Unassembled WGS sequence"/>
</dbReference>
<evidence type="ECO:0000313" key="2">
    <source>
        <dbReference type="Proteomes" id="UP000814140"/>
    </source>
</evidence>